<feature type="region of interest" description="Disordered" evidence="1">
    <location>
        <begin position="171"/>
        <end position="217"/>
    </location>
</feature>
<protein>
    <submittedName>
        <fullName evidence="2">Nitroreductase</fullName>
    </submittedName>
</protein>
<proteinExistence type="predicted"/>
<organism evidence="2 3">
    <name type="scientific">Planomonospora sphaerica</name>
    <dbReference type="NCBI Taxonomy" id="161355"/>
    <lineage>
        <taxon>Bacteria</taxon>
        <taxon>Bacillati</taxon>
        <taxon>Actinomycetota</taxon>
        <taxon>Actinomycetes</taxon>
        <taxon>Streptosporangiales</taxon>
        <taxon>Streptosporangiaceae</taxon>
        <taxon>Planomonospora</taxon>
    </lineage>
</organism>
<dbReference type="EMBL" id="BDCX01000015">
    <property type="protein sequence ID" value="GAT69847.1"/>
    <property type="molecule type" value="Genomic_DNA"/>
</dbReference>
<comment type="caution">
    <text evidence="2">The sequence shown here is derived from an EMBL/GenBank/DDBJ whole genome shotgun (WGS) entry which is preliminary data.</text>
</comment>
<evidence type="ECO:0000313" key="2">
    <source>
        <dbReference type="EMBL" id="GAT69847.1"/>
    </source>
</evidence>
<reference evidence="2 3" key="1">
    <citation type="journal article" date="2016" name="Genome Announc.">
        <title>Draft Genome Sequence of Planomonospora sphaerica JCM9374, a Rare Actinomycete.</title>
        <authorList>
            <person name="Dohra H."/>
            <person name="Suzuki T."/>
            <person name="Inoue Y."/>
            <person name="Kodani S."/>
        </authorList>
    </citation>
    <scope>NUCLEOTIDE SEQUENCE [LARGE SCALE GENOMIC DNA]</scope>
    <source>
        <strain evidence="2 3">JCM 9374</strain>
    </source>
</reference>
<reference evidence="3" key="2">
    <citation type="submission" date="2016-04" db="EMBL/GenBank/DDBJ databases">
        <title>Planomonospora sphaerica JCM9374 whole genome shotgun sequence.</title>
        <authorList>
            <person name="Suzuki T."/>
            <person name="Dohra H."/>
            <person name="Kodani S."/>
        </authorList>
    </citation>
    <scope>NUCLEOTIDE SEQUENCE [LARGE SCALE GENOMIC DNA]</scope>
    <source>
        <strain evidence="3">JCM 9374</strain>
    </source>
</reference>
<dbReference type="InterPro" id="IPR000415">
    <property type="entry name" value="Nitroreductase-like"/>
</dbReference>
<sequence length="239" mass="25479">MHTSEEIGKAVHAAVEAAAWAPSVHNTQPWSFVVSGEEISVRSGSDRRLPVEDPAGQEMLISCGAALFNVRLALLELGYEPVVQVLPDPDRRALLATVRPGAAVATDEHTRLLHAQIERRRTHRGDFTGEEPPDRLVEAVCREAAMEGARLTPVRSASGVRVLTGARTVPPVPSLSGTTPTACPGATHGPRPARRASRCCSPPPGTSGRTGWPPGKACSGRCVRWVVRFILRRSQTAGG</sequence>
<dbReference type="Proteomes" id="UP000077701">
    <property type="component" value="Unassembled WGS sequence"/>
</dbReference>
<accession>A0A161LLR8</accession>
<keyword evidence="3" id="KW-1185">Reference proteome</keyword>
<evidence type="ECO:0000313" key="3">
    <source>
        <dbReference type="Proteomes" id="UP000077701"/>
    </source>
</evidence>
<gene>
    <name evidence="2" type="ORF">PS9374_05527</name>
</gene>
<name>A0A161LLR8_9ACTN</name>
<dbReference type="STRING" id="161355.PS9374_05527"/>
<dbReference type="AlphaFoldDB" id="A0A161LLR8"/>
<dbReference type="Gene3D" id="3.40.109.10">
    <property type="entry name" value="NADH Oxidase"/>
    <property type="match status" value="1"/>
</dbReference>
<evidence type="ECO:0000256" key="1">
    <source>
        <dbReference type="SAM" id="MobiDB-lite"/>
    </source>
</evidence>
<dbReference type="RefSeq" id="WP_068901616.1">
    <property type="nucleotide sequence ID" value="NZ_BDCX01000015.1"/>
</dbReference>
<dbReference type="GO" id="GO:0016491">
    <property type="term" value="F:oxidoreductase activity"/>
    <property type="evidence" value="ECO:0007669"/>
    <property type="project" value="InterPro"/>
</dbReference>
<dbReference type="SUPFAM" id="SSF55469">
    <property type="entry name" value="FMN-dependent nitroreductase-like"/>
    <property type="match status" value="1"/>
</dbReference>